<accession>A0A0N1P9M1</accession>
<comment type="caution">
    <text evidence="2">The sequence shown here is derived from an EMBL/GenBank/DDBJ whole genome shotgun (WGS) entry which is preliminary data.</text>
</comment>
<feature type="compositionally biased region" description="Polar residues" evidence="1">
    <location>
        <begin position="28"/>
        <end position="41"/>
    </location>
</feature>
<evidence type="ECO:0000256" key="1">
    <source>
        <dbReference type="SAM" id="MobiDB-lite"/>
    </source>
</evidence>
<dbReference type="OrthoDB" id="251450at2759"/>
<evidence type="ECO:0000313" key="3">
    <source>
        <dbReference type="Proteomes" id="UP000038009"/>
    </source>
</evidence>
<dbReference type="EMBL" id="LJSK01000332">
    <property type="protein sequence ID" value="KPI83725.1"/>
    <property type="molecule type" value="Genomic_DNA"/>
</dbReference>
<feature type="region of interest" description="Disordered" evidence="1">
    <location>
        <begin position="194"/>
        <end position="232"/>
    </location>
</feature>
<reference evidence="2 3" key="1">
    <citation type="journal article" date="2015" name="PLoS Pathog.">
        <title>Leptomonas seymouri: Adaptations to the Dixenous Life Cycle Analyzed by Genome Sequencing, Transcriptome Profiling and Co-infection with Leishmania donovani.</title>
        <authorList>
            <person name="Kraeva N."/>
            <person name="Butenko A."/>
            <person name="Hlavacova J."/>
            <person name="Kostygov A."/>
            <person name="Myskova J."/>
            <person name="Grybchuk D."/>
            <person name="Lestinova T."/>
            <person name="Votypka J."/>
            <person name="Volf P."/>
            <person name="Opperdoes F."/>
            <person name="Flegontov P."/>
            <person name="Lukes J."/>
            <person name="Yurchenko V."/>
        </authorList>
    </citation>
    <scope>NUCLEOTIDE SEQUENCE [LARGE SCALE GENOMIC DNA]</scope>
    <source>
        <strain evidence="2 3">ATCC 30220</strain>
    </source>
</reference>
<dbReference type="VEuPathDB" id="TriTrypDB:Lsey_0332_0030"/>
<organism evidence="2 3">
    <name type="scientific">Leptomonas seymouri</name>
    <dbReference type="NCBI Taxonomy" id="5684"/>
    <lineage>
        <taxon>Eukaryota</taxon>
        <taxon>Discoba</taxon>
        <taxon>Euglenozoa</taxon>
        <taxon>Kinetoplastea</taxon>
        <taxon>Metakinetoplastina</taxon>
        <taxon>Trypanosomatida</taxon>
        <taxon>Trypanosomatidae</taxon>
        <taxon>Leishmaniinae</taxon>
        <taxon>Leptomonas</taxon>
    </lineage>
</organism>
<keyword evidence="3" id="KW-1185">Reference proteome</keyword>
<proteinExistence type="predicted"/>
<evidence type="ECO:0000313" key="2">
    <source>
        <dbReference type="EMBL" id="KPI83725.1"/>
    </source>
</evidence>
<dbReference type="OMA" id="AYFESIM"/>
<gene>
    <name evidence="2" type="ORF">ABL78_7228</name>
</gene>
<dbReference type="Proteomes" id="UP000038009">
    <property type="component" value="Unassembled WGS sequence"/>
</dbReference>
<sequence length="232" mass="26045">MWTPHRFVGATAASPLVVARRYLHANKFSSTPPTTAANETGTSTVSASSPSSSSSAKDLQLDDTEEWALSQVQRSVESGRQTKEAADYFRSIMHEQPEFHQCLKEARRLIGGQDPERLTRYQQGQFADRLCTYMSGIASEKLRRIQAEEQSAKRYTQDGTPTGENYWFEAGNTLSSPAVPGFVKDEILCEMQQHRSAKSPAFERPPGEEEEDAHAVHLRRQRSKLFSDADFK</sequence>
<dbReference type="AlphaFoldDB" id="A0A0N1P9M1"/>
<feature type="region of interest" description="Disordered" evidence="1">
    <location>
        <begin position="28"/>
        <end position="60"/>
    </location>
</feature>
<protein>
    <submittedName>
        <fullName evidence="2">Uncharacterized protein</fullName>
    </submittedName>
</protein>
<feature type="compositionally biased region" description="Low complexity" evidence="1">
    <location>
        <begin position="42"/>
        <end position="56"/>
    </location>
</feature>
<name>A0A0N1P9M1_LEPSE</name>